<proteinExistence type="predicted"/>
<feature type="region of interest" description="Disordered" evidence="1">
    <location>
        <begin position="577"/>
        <end position="702"/>
    </location>
</feature>
<protein>
    <submittedName>
        <fullName evidence="2">Uncharacterized protein</fullName>
    </submittedName>
</protein>
<feature type="compositionally biased region" description="Pro residues" evidence="1">
    <location>
        <begin position="355"/>
        <end position="380"/>
    </location>
</feature>
<gene>
    <name evidence="2" type="ORF">DFH08DRAFT_799869</name>
</gene>
<feature type="compositionally biased region" description="Basic residues" evidence="1">
    <location>
        <begin position="402"/>
        <end position="414"/>
    </location>
</feature>
<evidence type="ECO:0000256" key="1">
    <source>
        <dbReference type="SAM" id="MobiDB-lite"/>
    </source>
</evidence>
<feature type="compositionally biased region" description="Low complexity" evidence="1">
    <location>
        <begin position="669"/>
        <end position="684"/>
    </location>
</feature>
<dbReference type="Proteomes" id="UP001218218">
    <property type="component" value="Unassembled WGS sequence"/>
</dbReference>
<name>A0AAD7AMA4_9AGAR</name>
<feature type="compositionally biased region" description="Basic and acidic residues" evidence="1">
    <location>
        <begin position="639"/>
        <end position="652"/>
    </location>
</feature>
<keyword evidence="3" id="KW-1185">Reference proteome</keyword>
<sequence length="770" mass="85201">MFSLLRNFALFWNAGLRFFLDLRTSPRRRLDWDSQNADGTPLSLGYGVKGFCRPRRLFHERSDSASVILAFGYDGVGGGVPGPEPILPTDRVADYSRVWSLDEIAHQHLLACAWLSFWCVEERGPVDWPIWVFWLCRAEHNSMPSIFDELLDRMALLFELSFDKYCQSRRDHVHEDRLCNHLFQVVLHMERVLFWLSRMGFGVSWSERYDQLLVRLFPEVYPDTPEANRRSKLAGLRSRLIGFSRPEEGPSHGPAPFEAPPGIARIRLIPTREPDVRSGFQPSLGSSVHSARGEAVRFVTDGILEFLDGLASSDGQCSFPEETASPGCVLVGDELDLEIIAAGLHPGDFINASLPPQPPPPLPTSSPPPPVVHSPSPPPITVLEAEESPLVPTPSPPPAPSTRKRTKARSKQVRSPKSYKDGATQPKGRKPPTIRIPSARARSSAGQAPSQHLRSFPSERFRSTGAVVRTLFPPCKHCNNNGRLCTLEAGRPLAAKTPRCCSPCKAAHIPCLSWTRFSNAYEDGNDEILGGFLVLLWEHLGDGSFSPLPPDPRWSDLTQTRLSTTYREFLLLHPEPRASGSAGYHRSSSQSSSAEPKSSENGTPAPKRRRTSHPRNPRHTPRPEVVEVTDEDEAPAAADDPRNFDYKDEDVRMSSPETPIAADSRNYNPELEPAPAAVPVEQQASSSRMTLDDPTPQDARFLGFRPRPAAEIAAASRTSLVEEILQQSAEDVEGEEQLESALLTMSEVFGQAGRLLGKRRRGGKGKGRAP</sequence>
<reference evidence="2" key="1">
    <citation type="submission" date="2023-03" db="EMBL/GenBank/DDBJ databases">
        <title>Massive genome expansion in bonnet fungi (Mycena s.s.) driven by repeated elements and novel gene families across ecological guilds.</title>
        <authorList>
            <consortium name="Lawrence Berkeley National Laboratory"/>
            <person name="Harder C.B."/>
            <person name="Miyauchi S."/>
            <person name="Viragh M."/>
            <person name="Kuo A."/>
            <person name="Thoen E."/>
            <person name="Andreopoulos B."/>
            <person name="Lu D."/>
            <person name="Skrede I."/>
            <person name="Drula E."/>
            <person name="Henrissat B."/>
            <person name="Morin E."/>
            <person name="Kohler A."/>
            <person name="Barry K."/>
            <person name="LaButti K."/>
            <person name="Morin E."/>
            <person name="Salamov A."/>
            <person name="Lipzen A."/>
            <person name="Mereny Z."/>
            <person name="Hegedus B."/>
            <person name="Baldrian P."/>
            <person name="Stursova M."/>
            <person name="Weitz H."/>
            <person name="Taylor A."/>
            <person name="Grigoriev I.V."/>
            <person name="Nagy L.G."/>
            <person name="Martin F."/>
            <person name="Kauserud H."/>
        </authorList>
    </citation>
    <scope>NUCLEOTIDE SEQUENCE</scope>
    <source>
        <strain evidence="2">CBHHK002</strain>
    </source>
</reference>
<dbReference type="AlphaFoldDB" id="A0AAD7AMA4"/>
<evidence type="ECO:0000313" key="3">
    <source>
        <dbReference type="Proteomes" id="UP001218218"/>
    </source>
</evidence>
<feature type="compositionally biased region" description="Polar residues" evidence="1">
    <location>
        <begin position="444"/>
        <end position="453"/>
    </location>
</feature>
<feature type="compositionally biased region" description="Basic residues" evidence="1">
    <location>
        <begin position="606"/>
        <end position="620"/>
    </location>
</feature>
<feature type="compositionally biased region" description="Pro residues" evidence="1">
    <location>
        <begin position="391"/>
        <end position="400"/>
    </location>
</feature>
<dbReference type="EMBL" id="JARIHO010000004">
    <property type="protein sequence ID" value="KAJ7362845.1"/>
    <property type="molecule type" value="Genomic_DNA"/>
</dbReference>
<comment type="caution">
    <text evidence="2">The sequence shown here is derived from an EMBL/GenBank/DDBJ whole genome shotgun (WGS) entry which is preliminary data.</text>
</comment>
<feature type="compositionally biased region" description="Low complexity" evidence="1">
    <location>
        <begin position="578"/>
        <end position="596"/>
    </location>
</feature>
<organism evidence="2 3">
    <name type="scientific">Mycena albidolilacea</name>
    <dbReference type="NCBI Taxonomy" id="1033008"/>
    <lineage>
        <taxon>Eukaryota</taxon>
        <taxon>Fungi</taxon>
        <taxon>Dikarya</taxon>
        <taxon>Basidiomycota</taxon>
        <taxon>Agaricomycotina</taxon>
        <taxon>Agaricomycetes</taxon>
        <taxon>Agaricomycetidae</taxon>
        <taxon>Agaricales</taxon>
        <taxon>Marasmiineae</taxon>
        <taxon>Mycenaceae</taxon>
        <taxon>Mycena</taxon>
    </lineage>
</organism>
<evidence type="ECO:0000313" key="2">
    <source>
        <dbReference type="EMBL" id="KAJ7362845.1"/>
    </source>
</evidence>
<accession>A0AAD7AMA4</accession>
<feature type="region of interest" description="Disordered" evidence="1">
    <location>
        <begin position="350"/>
        <end position="459"/>
    </location>
</feature>